<evidence type="ECO:0008006" key="3">
    <source>
        <dbReference type="Google" id="ProtNLM"/>
    </source>
</evidence>
<dbReference type="GeneID" id="69982428"/>
<organism evidence="1 2">
    <name type="scientific">Parabacteroides goldsteinii DSM 19448 = WAL 12034</name>
    <dbReference type="NCBI Taxonomy" id="927665"/>
    <lineage>
        <taxon>Bacteria</taxon>
        <taxon>Pseudomonadati</taxon>
        <taxon>Bacteroidota</taxon>
        <taxon>Bacteroidia</taxon>
        <taxon>Bacteroidales</taxon>
        <taxon>Tannerellaceae</taxon>
        <taxon>Parabacteroides</taxon>
    </lineage>
</organism>
<dbReference type="AlphaFoldDB" id="A0A0F5JJ30"/>
<accession>A0A0F5JJ30</accession>
<protein>
    <recommendedName>
        <fullName evidence="3">TolB-like 6-blade propeller-like</fullName>
    </recommendedName>
</protein>
<proteinExistence type="predicted"/>
<dbReference type="PROSITE" id="PS51257">
    <property type="entry name" value="PROKAR_LIPOPROTEIN"/>
    <property type="match status" value="1"/>
</dbReference>
<evidence type="ECO:0000313" key="2">
    <source>
        <dbReference type="Proteomes" id="UP000033047"/>
    </source>
</evidence>
<dbReference type="STRING" id="927665.HMPREF1535_01210"/>
<gene>
    <name evidence="1" type="ORF">HMPREF1535_01210</name>
</gene>
<dbReference type="InterPro" id="IPR011044">
    <property type="entry name" value="Quino_amine_DH_bsu"/>
</dbReference>
<dbReference type="Proteomes" id="UP000033047">
    <property type="component" value="Unassembled WGS sequence"/>
</dbReference>
<dbReference type="SUPFAM" id="SSF50969">
    <property type="entry name" value="YVTN repeat-like/Quinoprotein amine dehydrogenase"/>
    <property type="match status" value="1"/>
</dbReference>
<comment type="caution">
    <text evidence="1">The sequence shown here is derived from an EMBL/GenBank/DDBJ whole genome shotgun (WGS) entry which is preliminary data.</text>
</comment>
<dbReference type="Pfam" id="PF15869">
    <property type="entry name" value="TolB_like"/>
    <property type="match status" value="1"/>
</dbReference>
<evidence type="ECO:0000313" key="1">
    <source>
        <dbReference type="EMBL" id="KKB57763.1"/>
    </source>
</evidence>
<dbReference type="HOGENOM" id="CLU_789526_0_0_10"/>
<sequence>MIKYTLFTLFFLLFTFSSCTEKKEVLTLEHVKVSKLQLEETPFDIPSLFPKGCCIKDSFLVIFDPKDKDGFLYIYNKEKKTLLNKYGIIGEGPNDFKNPRFLFNDNLQISKNTLLIGDVTSLYSVNIDSIFSSSKKAHYIQTEIPENLRLYNYVLQDNDSMLIVNQTRDHQLTFYNKLTHTIELKNYFEKNRYLKDASDFCHVMQIYDAYYSSNKERIVIAYKNWKQIDIISTSGKLIKHIYFPNYDYNKSKMSLDRKSLRIEDDAHMFFSFIYPTNDYFYALCWNNTRTNIKQGSAKTSIYKFNWEGELKDIFQLDKAISYFCIDSSNILYAIGVSEDNLDLNIYSSIIK</sequence>
<dbReference type="PATRIC" id="fig|927665.4.peg.1235"/>
<dbReference type="RefSeq" id="WP_007655613.1">
    <property type="nucleotide sequence ID" value="NZ_KQ033912.1"/>
</dbReference>
<dbReference type="EMBL" id="AQHV01000008">
    <property type="protein sequence ID" value="KKB57763.1"/>
    <property type="molecule type" value="Genomic_DNA"/>
</dbReference>
<name>A0A0F5JJ30_9BACT</name>
<reference evidence="1 2" key="1">
    <citation type="submission" date="2013-04" db="EMBL/GenBank/DDBJ databases">
        <title>The Genome Sequence of Parabacteroides goldsteinii DSM 19448.</title>
        <authorList>
            <consortium name="The Broad Institute Genomics Platform"/>
            <person name="Earl A."/>
            <person name="Ward D."/>
            <person name="Feldgarden M."/>
            <person name="Gevers D."/>
            <person name="Martens E."/>
            <person name="Sakamoto M."/>
            <person name="Benno Y."/>
            <person name="Song Y."/>
            <person name="Liu C."/>
            <person name="Lee J."/>
            <person name="Bolanos M."/>
            <person name="Vaisanen M.L."/>
            <person name="Finegold S.M."/>
            <person name="Walker B."/>
            <person name="Young S."/>
            <person name="Zeng Q."/>
            <person name="Gargeya S."/>
            <person name="Fitzgerald M."/>
            <person name="Haas B."/>
            <person name="Abouelleil A."/>
            <person name="Allen A.W."/>
            <person name="Alvarado L."/>
            <person name="Arachchi H.M."/>
            <person name="Berlin A.M."/>
            <person name="Chapman S.B."/>
            <person name="Gainer-Dewar J."/>
            <person name="Goldberg J."/>
            <person name="Griggs A."/>
            <person name="Gujja S."/>
            <person name="Hansen M."/>
            <person name="Howarth C."/>
            <person name="Imamovic A."/>
            <person name="Ireland A."/>
            <person name="Larimer J."/>
            <person name="McCowan C."/>
            <person name="Murphy C."/>
            <person name="Pearson M."/>
            <person name="Poon T.W."/>
            <person name="Priest M."/>
            <person name="Roberts A."/>
            <person name="Saif S."/>
            <person name="Shea T."/>
            <person name="Sisk P."/>
            <person name="Sykes S."/>
            <person name="Wortman J."/>
            <person name="Nusbaum C."/>
            <person name="Birren B."/>
        </authorList>
    </citation>
    <scope>NUCLEOTIDE SEQUENCE [LARGE SCALE GENOMIC DNA]</scope>
    <source>
        <strain evidence="1 2">DSM 19448</strain>
    </source>
</reference>